<dbReference type="InterPro" id="IPR032675">
    <property type="entry name" value="LRR_dom_sf"/>
</dbReference>
<organism evidence="1 2">
    <name type="scientific">Clytia hemisphaerica</name>
    <dbReference type="NCBI Taxonomy" id="252671"/>
    <lineage>
        <taxon>Eukaryota</taxon>
        <taxon>Metazoa</taxon>
        <taxon>Cnidaria</taxon>
        <taxon>Hydrozoa</taxon>
        <taxon>Hydroidolina</taxon>
        <taxon>Leptothecata</taxon>
        <taxon>Obeliida</taxon>
        <taxon>Clytiidae</taxon>
        <taxon>Clytia</taxon>
    </lineage>
</organism>
<name>A0A7M5UQS2_9CNID</name>
<dbReference type="AlphaFoldDB" id="A0A7M5UQS2"/>
<evidence type="ECO:0000313" key="2">
    <source>
        <dbReference type="Proteomes" id="UP000594262"/>
    </source>
</evidence>
<reference evidence="1" key="1">
    <citation type="submission" date="2021-01" db="UniProtKB">
        <authorList>
            <consortium name="EnsemblMetazoa"/>
        </authorList>
    </citation>
    <scope>IDENTIFICATION</scope>
</reference>
<accession>A0A7M5UQS2</accession>
<dbReference type="SUPFAM" id="SSF52058">
    <property type="entry name" value="L domain-like"/>
    <property type="match status" value="1"/>
</dbReference>
<dbReference type="OrthoDB" id="548585at2759"/>
<dbReference type="Gene3D" id="3.80.10.10">
    <property type="entry name" value="Ribonuclease Inhibitor"/>
    <property type="match status" value="1"/>
</dbReference>
<proteinExistence type="predicted"/>
<dbReference type="EnsemblMetazoa" id="CLYHEMT002681.1">
    <property type="protein sequence ID" value="CLYHEMP002681.1"/>
    <property type="gene ID" value="CLYHEMG002681"/>
</dbReference>
<keyword evidence="2" id="KW-1185">Reference proteome</keyword>
<evidence type="ECO:0000313" key="1">
    <source>
        <dbReference type="EnsemblMetazoa" id="CLYHEMP002681.1"/>
    </source>
</evidence>
<protein>
    <submittedName>
        <fullName evidence="1">Uncharacterized protein</fullName>
    </submittedName>
</protein>
<sequence length="297" mass="33925">MKLEIDSMKGLLDLLIQYDASTGDVGTGDVEFELSVSFHLKQKPFEKLMASNIGQNLVKLICCPESEEELSCIDFSKVKLPKLKEIRIEHQGVMAVHFTKENTPLLESLIIELPSHNSFKYFILDLPNLTYLGFEHVSLYDPDDFGKSLSSCPKLKKIECYKFYGLHFNEKNTPKLVLPSCEVIDLHRSDGLQNLDIWAPKLQFISFQACFEITKVCILDTKPEEYSGPDYDFKGEPSKYKVNLSCTSKPIGNLVSSTRYDGRYPEDIDHQLDEEEEVLTHDEINQQLDILMGLREA</sequence>
<dbReference type="Proteomes" id="UP000594262">
    <property type="component" value="Unplaced"/>
</dbReference>